<dbReference type="EMBL" id="LR797531">
    <property type="protein sequence ID" value="CAB4223323.1"/>
    <property type="molecule type" value="Genomic_DNA"/>
</dbReference>
<accession>A0A6J5T6G9</accession>
<proteinExistence type="predicted"/>
<name>A0A6J5T6G9_9CAUD</name>
<sequence>MSYSGTTAASTLANPPINVFSPMNRIVLNNGSTINGTAGGSGAQIWIYTSTNSATEASSGTNSGAFFADGWNLGMRNGDVVFMIGATAATTLGLAIGVIQGMTSTGAGGFISTGSQVSSTFS</sequence>
<reference evidence="2" key="1">
    <citation type="submission" date="2020-05" db="EMBL/GenBank/DDBJ databases">
        <authorList>
            <person name="Chiriac C."/>
            <person name="Salcher M."/>
            <person name="Ghai R."/>
            <person name="Kavagutti S V."/>
        </authorList>
    </citation>
    <scope>NUCLEOTIDE SEQUENCE</scope>
</reference>
<keyword evidence="1" id="KW-0472">Membrane</keyword>
<keyword evidence="1" id="KW-1133">Transmembrane helix</keyword>
<keyword evidence="1" id="KW-0812">Transmembrane</keyword>
<gene>
    <name evidence="2" type="ORF">UFOVP1670_21</name>
</gene>
<organism evidence="2">
    <name type="scientific">uncultured Caudovirales phage</name>
    <dbReference type="NCBI Taxonomy" id="2100421"/>
    <lineage>
        <taxon>Viruses</taxon>
        <taxon>Duplodnaviria</taxon>
        <taxon>Heunggongvirae</taxon>
        <taxon>Uroviricota</taxon>
        <taxon>Caudoviricetes</taxon>
        <taxon>Peduoviridae</taxon>
        <taxon>Maltschvirus</taxon>
        <taxon>Maltschvirus maltsch</taxon>
    </lineage>
</organism>
<feature type="transmembrane region" description="Helical" evidence="1">
    <location>
        <begin position="80"/>
        <end position="99"/>
    </location>
</feature>
<evidence type="ECO:0000313" key="2">
    <source>
        <dbReference type="EMBL" id="CAB4223323.1"/>
    </source>
</evidence>
<evidence type="ECO:0000256" key="1">
    <source>
        <dbReference type="SAM" id="Phobius"/>
    </source>
</evidence>
<protein>
    <submittedName>
        <fullName evidence="2">Uncharacterized protein</fullName>
    </submittedName>
</protein>